<evidence type="ECO:0000256" key="2">
    <source>
        <dbReference type="ARBA" id="ARBA00007865"/>
    </source>
</evidence>
<evidence type="ECO:0008006" key="6">
    <source>
        <dbReference type="Google" id="ProtNLM"/>
    </source>
</evidence>
<organism evidence="4 5">
    <name type="scientific">Solanum verrucosum</name>
    <dbReference type="NCBI Taxonomy" id="315347"/>
    <lineage>
        <taxon>Eukaryota</taxon>
        <taxon>Viridiplantae</taxon>
        <taxon>Streptophyta</taxon>
        <taxon>Embryophyta</taxon>
        <taxon>Tracheophyta</taxon>
        <taxon>Spermatophyta</taxon>
        <taxon>Magnoliopsida</taxon>
        <taxon>eudicotyledons</taxon>
        <taxon>Gunneridae</taxon>
        <taxon>Pentapetalae</taxon>
        <taxon>asterids</taxon>
        <taxon>lamiids</taxon>
        <taxon>Solanales</taxon>
        <taxon>Solanaceae</taxon>
        <taxon>Solanoideae</taxon>
        <taxon>Solaneae</taxon>
        <taxon>Solanum</taxon>
    </lineage>
</organism>
<keyword evidence="5" id="KW-1185">Reference proteome</keyword>
<dbReference type="GO" id="GO:0019441">
    <property type="term" value="P:L-tryptophan catabolic process to kynurenine"/>
    <property type="evidence" value="ECO:0007669"/>
    <property type="project" value="InterPro"/>
</dbReference>
<reference evidence="4" key="1">
    <citation type="submission" date="2023-08" db="EMBL/GenBank/DDBJ databases">
        <title>A de novo genome assembly of Solanum verrucosum Schlechtendal, a Mexican diploid species geographically isolated from the other diploid A-genome species in potato relatives.</title>
        <authorList>
            <person name="Hosaka K."/>
        </authorList>
    </citation>
    <scope>NUCLEOTIDE SEQUENCE</scope>
    <source>
        <tissue evidence="4">Young leaves</tissue>
    </source>
</reference>
<dbReference type="EMBL" id="CP133621">
    <property type="protein sequence ID" value="WMV51186.1"/>
    <property type="molecule type" value="Genomic_DNA"/>
</dbReference>
<dbReference type="AlphaFoldDB" id="A0AAF0UTM0"/>
<evidence type="ECO:0000313" key="5">
    <source>
        <dbReference type="Proteomes" id="UP001234989"/>
    </source>
</evidence>
<comment type="subcellular location">
    <subcellularLocation>
        <location evidence="1">Secreted</location>
        <location evidence="1">Extracellular space</location>
        <location evidence="1">Extracellular matrix</location>
    </subcellularLocation>
</comment>
<name>A0AAF0UTM0_SOLVR</name>
<dbReference type="SUPFAM" id="SSF102198">
    <property type="entry name" value="Putative cyclase"/>
    <property type="match status" value="1"/>
</dbReference>
<gene>
    <name evidence="4" type="ORF">MTR67_044571</name>
</gene>
<accession>A0AAF0UTM0</accession>
<comment type="similarity">
    <text evidence="2">Belongs to the Cyclase 1 superfamily.</text>
</comment>
<evidence type="ECO:0000256" key="3">
    <source>
        <dbReference type="ARBA" id="ARBA00022530"/>
    </source>
</evidence>
<dbReference type="PANTHER" id="PTHR31118:SF12">
    <property type="entry name" value="CYCLASE-LIKE PROTEIN 2"/>
    <property type="match status" value="1"/>
</dbReference>
<evidence type="ECO:0000256" key="1">
    <source>
        <dbReference type="ARBA" id="ARBA00004498"/>
    </source>
</evidence>
<keyword evidence="3" id="KW-0272">Extracellular matrix</keyword>
<dbReference type="InterPro" id="IPR007325">
    <property type="entry name" value="KFase/CYL"/>
</dbReference>
<dbReference type="PANTHER" id="PTHR31118">
    <property type="entry name" value="CYCLASE-LIKE PROTEIN 2"/>
    <property type="match status" value="1"/>
</dbReference>
<evidence type="ECO:0000313" key="4">
    <source>
        <dbReference type="EMBL" id="WMV51186.1"/>
    </source>
</evidence>
<keyword evidence="3" id="KW-0964">Secreted</keyword>
<dbReference type="InterPro" id="IPR037175">
    <property type="entry name" value="KFase_sf"/>
</dbReference>
<dbReference type="Gene3D" id="3.50.30.50">
    <property type="entry name" value="Putative cyclase"/>
    <property type="match status" value="1"/>
</dbReference>
<dbReference type="Proteomes" id="UP001234989">
    <property type="component" value="Chromosome 10"/>
</dbReference>
<proteinExistence type="inferred from homology"/>
<protein>
    <recommendedName>
        <fullName evidence="6">Cyclase family protein</fullName>
    </recommendedName>
</protein>
<sequence>MEEWLANILVYFPGIDYLSIAAYDDLIPAHLVFLKSREIIVVEALKLDDIKPGIYTVHCLPLRMLGAEGSPVRCILIK</sequence>
<dbReference type="GO" id="GO:0004061">
    <property type="term" value="F:arylformamidase activity"/>
    <property type="evidence" value="ECO:0007669"/>
    <property type="project" value="InterPro"/>
</dbReference>